<name>A0ABU3DJG0_9RHOB</name>
<evidence type="ECO:0000256" key="1">
    <source>
        <dbReference type="PROSITE-ProRule" id="PRU00169"/>
    </source>
</evidence>
<dbReference type="EMBL" id="JAVRHL010000003">
    <property type="protein sequence ID" value="MDT0683669.1"/>
    <property type="molecule type" value="Genomic_DNA"/>
</dbReference>
<keyword evidence="1" id="KW-0597">Phosphoprotein</keyword>
<dbReference type="Proteomes" id="UP001265259">
    <property type="component" value="Unassembled WGS sequence"/>
</dbReference>
<dbReference type="InterPro" id="IPR001789">
    <property type="entry name" value="Sig_transdc_resp-reg_receiver"/>
</dbReference>
<sequence length="127" mass="13864">MTEINEADPSILVGRTIFLVEDQAIIALELQYELESAGARVVGPAHTLAKAEGFARRGRIDAAILDMDLRGEDSDPVAEILTKRNIPFLIHTGHGEETDLDARYPGVPVLVKPVRSKQLLRILAGLL</sequence>
<dbReference type="Pfam" id="PF00072">
    <property type="entry name" value="Response_reg"/>
    <property type="match status" value="1"/>
</dbReference>
<dbReference type="PROSITE" id="PS50110">
    <property type="entry name" value="RESPONSE_REGULATORY"/>
    <property type="match status" value="1"/>
</dbReference>
<gene>
    <name evidence="3" type="ORF">RM543_13330</name>
</gene>
<dbReference type="SUPFAM" id="SSF52172">
    <property type="entry name" value="CheY-like"/>
    <property type="match status" value="1"/>
</dbReference>
<dbReference type="RefSeq" id="WP_311692431.1">
    <property type="nucleotide sequence ID" value="NZ_JAVRHL010000003.1"/>
</dbReference>
<evidence type="ECO:0000313" key="3">
    <source>
        <dbReference type="EMBL" id="MDT0683669.1"/>
    </source>
</evidence>
<protein>
    <recommendedName>
        <fullName evidence="2">Response regulatory domain-containing protein</fullName>
    </recommendedName>
</protein>
<accession>A0ABU3DJG0</accession>
<feature type="domain" description="Response regulatory" evidence="2">
    <location>
        <begin position="16"/>
        <end position="127"/>
    </location>
</feature>
<proteinExistence type="predicted"/>
<comment type="caution">
    <text evidence="3">The sequence shown here is derived from an EMBL/GenBank/DDBJ whole genome shotgun (WGS) entry which is preliminary data.</text>
</comment>
<evidence type="ECO:0000259" key="2">
    <source>
        <dbReference type="PROSITE" id="PS50110"/>
    </source>
</evidence>
<evidence type="ECO:0000313" key="4">
    <source>
        <dbReference type="Proteomes" id="UP001265259"/>
    </source>
</evidence>
<organism evidence="3 4">
    <name type="scientific">Tropicimonas omnivorans</name>
    <dbReference type="NCBI Taxonomy" id="3075590"/>
    <lineage>
        <taxon>Bacteria</taxon>
        <taxon>Pseudomonadati</taxon>
        <taxon>Pseudomonadota</taxon>
        <taxon>Alphaproteobacteria</taxon>
        <taxon>Rhodobacterales</taxon>
        <taxon>Roseobacteraceae</taxon>
        <taxon>Tropicimonas</taxon>
    </lineage>
</organism>
<keyword evidence="4" id="KW-1185">Reference proteome</keyword>
<reference evidence="3 4" key="1">
    <citation type="submission" date="2023-09" db="EMBL/GenBank/DDBJ databases">
        <authorList>
            <person name="Rey-Velasco X."/>
        </authorList>
    </citation>
    <scope>NUCLEOTIDE SEQUENCE [LARGE SCALE GENOMIC DNA]</scope>
    <source>
        <strain evidence="3 4">F158</strain>
    </source>
</reference>
<dbReference type="InterPro" id="IPR011006">
    <property type="entry name" value="CheY-like_superfamily"/>
</dbReference>
<dbReference type="Gene3D" id="3.40.50.2300">
    <property type="match status" value="1"/>
</dbReference>
<feature type="modified residue" description="4-aspartylphosphate" evidence="1">
    <location>
        <position position="66"/>
    </location>
</feature>
<dbReference type="SMART" id="SM00448">
    <property type="entry name" value="REC"/>
    <property type="match status" value="1"/>
</dbReference>